<feature type="transmembrane region" description="Helical" evidence="6">
    <location>
        <begin position="113"/>
        <end position="131"/>
    </location>
</feature>
<evidence type="ECO:0008006" key="9">
    <source>
        <dbReference type="Google" id="ProtNLM"/>
    </source>
</evidence>
<dbReference type="OrthoDB" id="3296441at2"/>
<evidence type="ECO:0000256" key="5">
    <source>
        <dbReference type="ARBA" id="ARBA00023136"/>
    </source>
</evidence>
<feature type="transmembrane region" description="Helical" evidence="6">
    <location>
        <begin position="58"/>
        <end position="76"/>
    </location>
</feature>
<accession>C6XM47</accession>
<feature type="transmembrane region" description="Helical" evidence="6">
    <location>
        <begin position="20"/>
        <end position="38"/>
    </location>
</feature>
<feature type="transmembrane region" description="Helical" evidence="6">
    <location>
        <begin position="83"/>
        <end position="101"/>
    </location>
</feature>
<evidence type="ECO:0000256" key="6">
    <source>
        <dbReference type="SAM" id="Phobius"/>
    </source>
</evidence>
<dbReference type="Proteomes" id="UP000002745">
    <property type="component" value="Chromosome"/>
</dbReference>
<feature type="transmembrane region" description="Helical" evidence="6">
    <location>
        <begin position="152"/>
        <end position="173"/>
    </location>
</feature>
<dbReference type="AlphaFoldDB" id="C6XM47"/>
<dbReference type="KEGG" id="hba:Hbal_2199"/>
<feature type="transmembrane region" description="Helical" evidence="6">
    <location>
        <begin position="179"/>
        <end position="196"/>
    </location>
</feature>
<dbReference type="STRING" id="582402.Hbal_2199"/>
<name>C6XM47_HIRBI</name>
<keyword evidence="5 6" id="KW-0472">Membrane</keyword>
<evidence type="ECO:0000313" key="7">
    <source>
        <dbReference type="EMBL" id="ACT59879.1"/>
    </source>
</evidence>
<comment type="subcellular location">
    <subcellularLocation>
        <location evidence="1">Cell membrane</location>
        <topology evidence="1">Multi-pass membrane protein</topology>
    </subcellularLocation>
</comment>
<evidence type="ECO:0000256" key="1">
    <source>
        <dbReference type="ARBA" id="ARBA00004651"/>
    </source>
</evidence>
<sequence>MIPKTIRDAQQHSWLEDIHALLAGTMLVAFGVVLYLHAQVYTGGLAGLSLLIEYATGWSFGLIFFCVNIPFYILSFMRMGLQFTVKTFAAVSLISIFSRLFTQWIDFDFINPIFASIAGGTMMGAGMIFLFRHRAGVGGSSILAQFLQDKKIMRAGYFMLGFDTIIISSGFFVLPWKQVLISILGAIVLNIIIATNHKPGRYAGFS</sequence>
<keyword evidence="8" id="KW-1185">Reference proteome</keyword>
<evidence type="ECO:0000313" key="8">
    <source>
        <dbReference type="Proteomes" id="UP000002745"/>
    </source>
</evidence>
<protein>
    <recommendedName>
        <fullName evidence="9">YitT family protein</fullName>
    </recommendedName>
</protein>
<dbReference type="InterPro" id="IPR051461">
    <property type="entry name" value="UPF0750_membrane"/>
</dbReference>
<proteinExistence type="predicted"/>
<organism evidence="7 8">
    <name type="scientific">Hirschia baltica (strain ATCC 49814 / DSM 5838 / IFAM 1418)</name>
    <dbReference type="NCBI Taxonomy" id="582402"/>
    <lineage>
        <taxon>Bacteria</taxon>
        <taxon>Pseudomonadati</taxon>
        <taxon>Pseudomonadota</taxon>
        <taxon>Alphaproteobacteria</taxon>
        <taxon>Hyphomonadales</taxon>
        <taxon>Hyphomonadaceae</taxon>
        <taxon>Hirschia</taxon>
    </lineage>
</organism>
<dbReference type="eggNOG" id="COG1284">
    <property type="taxonomic scope" value="Bacteria"/>
</dbReference>
<gene>
    <name evidence="7" type="ordered locus">Hbal_2199</name>
</gene>
<dbReference type="GO" id="GO:0005886">
    <property type="term" value="C:plasma membrane"/>
    <property type="evidence" value="ECO:0007669"/>
    <property type="project" value="UniProtKB-SubCell"/>
</dbReference>
<dbReference type="PANTHER" id="PTHR33545">
    <property type="entry name" value="UPF0750 MEMBRANE PROTEIN YITT-RELATED"/>
    <property type="match status" value="1"/>
</dbReference>
<evidence type="ECO:0000256" key="2">
    <source>
        <dbReference type="ARBA" id="ARBA00022475"/>
    </source>
</evidence>
<dbReference type="RefSeq" id="WP_015828029.1">
    <property type="nucleotide sequence ID" value="NC_012982.1"/>
</dbReference>
<reference evidence="8" key="1">
    <citation type="journal article" date="2011" name="J. Bacteriol.">
        <title>Genome sequences of eight morphologically diverse alphaproteobacteria.</title>
        <authorList>
            <consortium name="US DOE Joint Genome Institute"/>
            <person name="Brown P.J."/>
            <person name="Kysela D.T."/>
            <person name="Buechlein A."/>
            <person name="Hemmerich C."/>
            <person name="Brun Y.V."/>
        </authorList>
    </citation>
    <scope>NUCLEOTIDE SEQUENCE [LARGE SCALE GENOMIC DNA]</scope>
    <source>
        <strain evidence="8">ATCC 49814 / DSM 5838 / IFAM 1418</strain>
    </source>
</reference>
<keyword evidence="3 6" id="KW-0812">Transmembrane</keyword>
<dbReference type="Pfam" id="PF02588">
    <property type="entry name" value="YitT_membrane"/>
    <property type="match status" value="1"/>
</dbReference>
<evidence type="ECO:0000256" key="4">
    <source>
        <dbReference type="ARBA" id="ARBA00022989"/>
    </source>
</evidence>
<dbReference type="PANTHER" id="PTHR33545:SF5">
    <property type="entry name" value="UPF0750 MEMBRANE PROTEIN YITT"/>
    <property type="match status" value="1"/>
</dbReference>
<dbReference type="EMBL" id="CP001678">
    <property type="protein sequence ID" value="ACT59879.1"/>
    <property type="molecule type" value="Genomic_DNA"/>
</dbReference>
<dbReference type="HOGENOM" id="CLU_063199_3_0_5"/>
<keyword evidence="4 6" id="KW-1133">Transmembrane helix</keyword>
<evidence type="ECO:0000256" key="3">
    <source>
        <dbReference type="ARBA" id="ARBA00022692"/>
    </source>
</evidence>
<dbReference type="InterPro" id="IPR003740">
    <property type="entry name" value="YitT"/>
</dbReference>
<keyword evidence="2" id="KW-1003">Cell membrane</keyword>